<comment type="caution">
    <text evidence="3">The sequence shown here is derived from an EMBL/GenBank/DDBJ whole genome shotgun (WGS) entry which is preliminary data.</text>
</comment>
<keyword evidence="1" id="KW-1133">Transmembrane helix</keyword>
<evidence type="ECO:0000313" key="3">
    <source>
        <dbReference type="EMBL" id="EIT87333.1"/>
    </source>
</evidence>
<proteinExistence type="predicted"/>
<feature type="transmembrane region" description="Helical" evidence="1">
    <location>
        <begin position="366"/>
        <end position="394"/>
    </location>
</feature>
<feature type="signal peptide" evidence="2">
    <location>
        <begin position="1"/>
        <end position="30"/>
    </location>
</feature>
<feature type="transmembrane region" description="Helical" evidence="1">
    <location>
        <begin position="313"/>
        <end position="346"/>
    </location>
</feature>
<dbReference type="RefSeq" id="WP_007200325.1">
    <property type="nucleotide sequence ID" value="NZ_AKKV01000007.1"/>
</dbReference>
<keyword evidence="4" id="KW-1185">Reference proteome</keyword>
<dbReference type="eggNOG" id="ENOG502Z7PW">
    <property type="taxonomic scope" value="Bacteria"/>
</dbReference>
<organism evidence="3 4">
    <name type="scientific">Fictibacillus macauensis ZFHKF-1</name>
    <dbReference type="NCBI Taxonomy" id="1196324"/>
    <lineage>
        <taxon>Bacteria</taxon>
        <taxon>Bacillati</taxon>
        <taxon>Bacillota</taxon>
        <taxon>Bacilli</taxon>
        <taxon>Bacillales</taxon>
        <taxon>Fictibacillaceae</taxon>
        <taxon>Fictibacillus</taxon>
    </lineage>
</organism>
<feature type="transmembrane region" description="Helical" evidence="1">
    <location>
        <begin position="137"/>
        <end position="154"/>
    </location>
</feature>
<feature type="transmembrane region" description="Helical" evidence="1">
    <location>
        <begin position="108"/>
        <end position="125"/>
    </location>
</feature>
<dbReference type="EMBL" id="AKKV01000007">
    <property type="protein sequence ID" value="EIT87333.1"/>
    <property type="molecule type" value="Genomic_DNA"/>
</dbReference>
<gene>
    <name evidence="3" type="ORF">A374_01094</name>
</gene>
<name>I8UKI1_9BACL</name>
<dbReference type="Proteomes" id="UP000004080">
    <property type="component" value="Unassembled WGS sequence"/>
</dbReference>
<feature type="transmembrane region" description="Helical" evidence="1">
    <location>
        <begin position="213"/>
        <end position="230"/>
    </location>
</feature>
<dbReference type="Pfam" id="PF09546">
    <property type="entry name" value="Spore_III_AE"/>
    <property type="match status" value="1"/>
</dbReference>
<dbReference type="PATRIC" id="fig|1196324.3.peg.219"/>
<reference evidence="3 4" key="1">
    <citation type="journal article" date="2012" name="J. Bacteriol.">
        <title>Genome of Bacillus macauensis ZFHKF-1, a Long-Chain-Forming Bacterium.</title>
        <authorList>
            <person name="Cai L."/>
            <person name="Zhang T."/>
        </authorList>
    </citation>
    <scope>NUCLEOTIDE SEQUENCE [LARGE SCALE GENOMIC DNA]</scope>
    <source>
        <strain evidence="3 4">ZFHKF-1</strain>
    </source>
</reference>
<keyword evidence="1" id="KW-0812">Transmembrane</keyword>
<dbReference type="AlphaFoldDB" id="I8UKI1"/>
<dbReference type="InterPro" id="IPR014194">
    <property type="entry name" value="Spore_III_AE"/>
</dbReference>
<feature type="chain" id="PRO_5038762098" evidence="2">
    <location>
        <begin position="31"/>
        <end position="397"/>
    </location>
</feature>
<evidence type="ECO:0000256" key="1">
    <source>
        <dbReference type="SAM" id="Phobius"/>
    </source>
</evidence>
<evidence type="ECO:0000256" key="2">
    <source>
        <dbReference type="SAM" id="SignalP"/>
    </source>
</evidence>
<feature type="transmembrane region" description="Helical" evidence="1">
    <location>
        <begin position="250"/>
        <end position="271"/>
    </location>
</feature>
<sequence length="397" mass="43003">MKTPSKKGILLFFLLLGVTVLFGVSFPQQAAASPLPDSIMEEQLSRFGTDDITNYWEKITSEYGGYLPETQKGSLLEFIKGEKTFSLKEWGKGIVKYVFFEVFAQGKLLGTLILLTVFSMLLQTIQSAFEKSTVSKVAYAIVYMVLIVLALNSFRLGMTYAKDAIEMMMDFMTALLPLVLALMATLGGMMSVAFFHPIVVFLVNSSGLLINKFVLPLLFFSALLSIVSTMSEQLKVTQLATLLRNVAMGALALFFTVFISVISVQGATTAVSDGITMKTAKFVTGNFIPVVGRMFTEATETVMSASLLLKNTVGIAGVVMLLLLAIFPAVKVLVLGFIYTFAAAILQPLGGGPIIDCLQIIGKSVFYVFAALATVSIMFFLAITIIVAAGNLSLMVR</sequence>
<keyword evidence="2" id="KW-0732">Signal</keyword>
<dbReference type="NCBIfam" id="TIGR02829">
    <property type="entry name" value="spore_III_AE"/>
    <property type="match status" value="1"/>
</dbReference>
<dbReference type="STRING" id="1196324.A374_01094"/>
<protein>
    <submittedName>
        <fullName evidence="3">Stage III sporulation protein AE</fullName>
    </submittedName>
</protein>
<evidence type="ECO:0000313" key="4">
    <source>
        <dbReference type="Proteomes" id="UP000004080"/>
    </source>
</evidence>
<accession>I8UKI1</accession>
<feature type="transmembrane region" description="Helical" evidence="1">
    <location>
        <begin position="174"/>
        <end position="201"/>
    </location>
</feature>
<keyword evidence="1" id="KW-0472">Membrane</keyword>